<sequence length="198" mass="22594">MKGSKADQLNTDIGTSVLTKISSSMKDECLDNLMVTNQRVEFQRNEKLKRYFQKASSILQSIKSQQEEMNDAEQLKSADLILLQLRLRNMEHKIKQLQSSLKIKITRLAQEEQTLLSSFRNICKEIALEEIADIDLLTEQASDPRANENAVLPVAIHKISGSETKRWTEGGNNHKIIEQLVQEIQSFKQDVRLSANKV</sequence>
<organism evidence="2 3">
    <name type="scientific">Cimex lectularius</name>
    <name type="common">Bed bug</name>
    <name type="synonym">Acanthia lectularia</name>
    <dbReference type="NCBI Taxonomy" id="79782"/>
    <lineage>
        <taxon>Eukaryota</taxon>
        <taxon>Metazoa</taxon>
        <taxon>Ecdysozoa</taxon>
        <taxon>Arthropoda</taxon>
        <taxon>Hexapoda</taxon>
        <taxon>Insecta</taxon>
        <taxon>Pterygota</taxon>
        <taxon>Neoptera</taxon>
        <taxon>Paraneoptera</taxon>
        <taxon>Hemiptera</taxon>
        <taxon>Heteroptera</taxon>
        <taxon>Panheteroptera</taxon>
        <taxon>Cimicomorpha</taxon>
        <taxon>Cimicidae</taxon>
        <taxon>Cimex</taxon>
    </lineage>
</organism>
<keyword evidence="3" id="KW-1185">Reference proteome</keyword>
<name>A0A8I6RLG9_CIMLE</name>
<accession>A0A8I6RLG9</accession>
<evidence type="ECO:0000313" key="2">
    <source>
        <dbReference type="EnsemblMetazoa" id="XP_014247142.1"/>
    </source>
</evidence>
<evidence type="ECO:0000256" key="1">
    <source>
        <dbReference type="SAM" id="Coils"/>
    </source>
</evidence>
<dbReference type="RefSeq" id="XP_014247142.1">
    <property type="nucleotide sequence ID" value="XM_014391656.2"/>
</dbReference>
<reference evidence="2" key="1">
    <citation type="submission" date="2022-01" db="UniProtKB">
        <authorList>
            <consortium name="EnsemblMetazoa"/>
        </authorList>
    </citation>
    <scope>IDENTIFICATION</scope>
</reference>
<feature type="coiled-coil region" evidence="1">
    <location>
        <begin position="55"/>
        <end position="107"/>
    </location>
</feature>
<dbReference type="Proteomes" id="UP000494040">
    <property type="component" value="Unassembled WGS sequence"/>
</dbReference>
<evidence type="ECO:0000313" key="3">
    <source>
        <dbReference type="Proteomes" id="UP000494040"/>
    </source>
</evidence>
<protein>
    <submittedName>
        <fullName evidence="2">Uncharacterized protein</fullName>
    </submittedName>
</protein>
<proteinExistence type="predicted"/>
<dbReference type="GeneID" id="106665321"/>
<keyword evidence="1" id="KW-0175">Coiled coil</keyword>
<dbReference type="KEGG" id="clec:106665321"/>
<dbReference type="EnsemblMetazoa" id="XM_014391656.2">
    <property type="protein sequence ID" value="XP_014247142.1"/>
    <property type="gene ID" value="LOC106665321"/>
</dbReference>
<dbReference type="AlphaFoldDB" id="A0A8I6RLG9"/>